<keyword evidence="4" id="KW-1185">Reference proteome</keyword>
<dbReference type="Proteomes" id="UP000735302">
    <property type="component" value="Unassembled WGS sequence"/>
</dbReference>
<dbReference type="GO" id="GO:0006313">
    <property type="term" value="P:DNA transposition"/>
    <property type="evidence" value="ECO:0007669"/>
    <property type="project" value="InterPro"/>
</dbReference>
<feature type="chain" id="PRO_5043853585" description="Transposase IS4-like domain-containing protein" evidence="1">
    <location>
        <begin position="21"/>
        <end position="87"/>
    </location>
</feature>
<protein>
    <recommendedName>
        <fullName evidence="2">Transposase IS4-like domain-containing protein</fullName>
    </recommendedName>
</protein>
<dbReference type="AlphaFoldDB" id="A0AAV4AIT9"/>
<dbReference type="Pfam" id="PF01609">
    <property type="entry name" value="DDE_Tnp_1"/>
    <property type="match status" value="1"/>
</dbReference>
<keyword evidence="1" id="KW-0732">Signal</keyword>
<feature type="domain" description="Transposase IS4-like" evidence="2">
    <location>
        <begin position="25"/>
        <end position="74"/>
    </location>
</feature>
<dbReference type="EMBL" id="BLXT01003778">
    <property type="protein sequence ID" value="GFO06541.1"/>
    <property type="molecule type" value="Genomic_DNA"/>
</dbReference>
<evidence type="ECO:0000313" key="4">
    <source>
        <dbReference type="Proteomes" id="UP000735302"/>
    </source>
</evidence>
<evidence type="ECO:0000313" key="3">
    <source>
        <dbReference type="EMBL" id="GFO06541.1"/>
    </source>
</evidence>
<dbReference type="GO" id="GO:0004803">
    <property type="term" value="F:transposase activity"/>
    <property type="evidence" value="ECO:0007669"/>
    <property type="project" value="InterPro"/>
</dbReference>
<dbReference type="GO" id="GO:0003677">
    <property type="term" value="F:DNA binding"/>
    <property type="evidence" value="ECO:0007669"/>
    <property type="project" value="InterPro"/>
</dbReference>
<evidence type="ECO:0000259" key="2">
    <source>
        <dbReference type="Pfam" id="PF01609"/>
    </source>
</evidence>
<organism evidence="3 4">
    <name type="scientific">Plakobranchus ocellatus</name>
    <dbReference type="NCBI Taxonomy" id="259542"/>
    <lineage>
        <taxon>Eukaryota</taxon>
        <taxon>Metazoa</taxon>
        <taxon>Spiralia</taxon>
        <taxon>Lophotrochozoa</taxon>
        <taxon>Mollusca</taxon>
        <taxon>Gastropoda</taxon>
        <taxon>Heterobranchia</taxon>
        <taxon>Euthyneura</taxon>
        <taxon>Panpulmonata</taxon>
        <taxon>Sacoglossa</taxon>
        <taxon>Placobranchoidea</taxon>
        <taxon>Plakobranchidae</taxon>
        <taxon>Plakobranchus</taxon>
    </lineage>
</organism>
<comment type="caution">
    <text evidence="3">The sequence shown here is derived from an EMBL/GenBank/DDBJ whole genome shotgun (WGS) entry which is preliminary data.</text>
</comment>
<proteinExistence type="predicted"/>
<dbReference type="InterPro" id="IPR002559">
    <property type="entry name" value="Transposase_11"/>
</dbReference>
<gene>
    <name evidence="3" type="ORF">PoB_003304600</name>
</gene>
<sequence>MLPLAIVLNILTYFGGDTSCKPECDPDGSHTVKIFETLLTPLGTGHKIFADRFYTTKVLIEHLLQKKQYYVVPSISTERDFQQNSKI</sequence>
<accession>A0AAV4AIT9</accession>
<reference evidence="3 4" key="1">
    <citation type="journal article" date="2021" name="Elife">
        <title>Chloroplast acquisition without the gene transfer in kleptoplastic sea slugs, Plakobranchus ocellatus.</title>
        <authorList>
            <person name="Maeda T."/>
            <person name="Takahashi S."/>
            <person name="Yoshida T."/>
            <person name="Shimamura S."/>
            <person name="Takaki Y."/>
            <person name="Nagai Y."/>
            <person name="Toyoda A."/>
            <person name="Suzuki Y."/>
            <person name="Arimoto A."/>
            <person name="Ishii H."/>
            <person name="Satoh N."/>
            <person name="Nishiyama T."/>
            <person name="Hasebe M."/>
            <person name="Maruyama T."/>
            <person name="Minagawa J."/>
            <person name="Obokata J."/>
            <person name="Shigenobu S."/>
        </authorList>
    </citation>
    <scope>NUCLEOTIDE SEQUENCE [LARGE SCALE GENOMIC DNA]</scope>
</reference>
<name>A0AAV4AIT9_9GAST</name>
<evidence type="ECO:0000256" key="1">
    <source>
        <dbReference type="SAM" id="SignalP"/>
    </source>
</evidence>
<feature type="signal peptide" evidence="1">
    <location>
        <begin position="1"/>
        <end position="20"/>
    </location>
</feature>